<dbReference type="Pfam" id="PF00107">
    <property type="entry name" value="ADH_zinc_N"/>
    <property type="match status" value="1"/>
</dbReference>
<evidence type="ECO:0000313" key="3">
    <source>
        <dbReference type="Proteomes" id="UP000769780"/>
    </source>
</evidence>
<dbReference type="Gene3D" id="3.40.50.720">
    <property type="entry name" value="NAD(P)-binding Rossmann-like Domain"/>
    <property type="match status" value="1"/>
</dbReference>
<dbReference type="Pfam" id="PF08240">
    <property type="entry name" value="ADH_N"/>
    <property type="match status" value="1"/>
</dbReference>
<feature type="domain" description="Enoyl reductase (ER)" evidence="1">
    <location>
        <begin position="15"/>
        <end position="327"/>
    </location>
</feature>
<dbReference type="InterPro" id="IPR013149">
    <property type="entry name" value="ADH-like_C"/>
</dbReference>
<dbReference type="Proteomes" id="UP000769780">
    <property type="component" value="Unassembled WGS sequence"/>
</dbReference>
<dbReference type="SUPFAM" id="SSF50129">
    <property type="entry name" value="GroES-like"/>
    <property type="match status" value="1"/>
</dbReference>
<dbReference type="PANTHER" id="PTHR45033">
    <property type="match status" value="1"/>
</dbReference>
<dbReference type="InterPro" id="IPR013154">
    <property type="entry name" value="ADH-like_N"/>
</dbReference>
<accession>A0ABS7KAZ9</accession>
<dbReference type="EMBL" id="JACWFH010000036">
    <property type="protein sequence ID" value="MBY0099442.1"/>
    <property type="molecule type" value="Genomic_DNA"/>
</dbReference>
<name>A0ABS7KAZ9_9BACI</name>
<dbReference type="RefSeq" id="WP_221875657.1">
    <property type="nucleotide sequence ID" value="NZ_JACWFH010000036.1"/>
</dbReference>
<proteinExistence type="predicted"/>
<gene>
    <name evidence="2" type="ORF">H0185_21985</name>
</gene>
<dbReference type="InterPro" id="IPR052711">
    <property type="entry name" value="Zinc_ADH-like"/>
</dbReference>
<dbReference type="InterPro" id="IPR020843">
    <property type="entry name" value="ER"/>
</dbReference>
<evidence type="ECO:0000259" key="1">
    <source>
        <dbReference type="SMART" id="SM00829"/>
    </source>
</evidence>
<evidence type="ECO:0000313" key="2">
    <source>
        <dbReference type="EMBL" id="MBY0099442.1"/>
    </source>
</evidence>
<dbReference type="PANTHER" id="PTHR45033:SF3">
    <property type="entry name" value="DEHYDROGENASE, PUTATIVE (AFU_ORTHOLOGUE AFUA_2G13270)-RELATED"/>
    <property type="match status" value="1"/>
</dbReference>
<sequence>MRAFYHTVKNDQQQGDYVKVDELSVGEGEVKVKLKYAGLNHRDLFVLGRQKEGDPPLIIGSDGAGIIEEIGPNVQDFKVGDEVVINPSLKWKNKSDGAPQGFEILGGNHTGTLADKIVISSENIELKPAYLSWEEAGVLPLSALTAYRALVTKAKIQPNETIFLPGIGSGTNTFVLLFAKALGNTVIVSSRSEEKLEMAKRYGADVAIQTNTDWQEELKNEKIDVVIESIGEATFDRSLALLGNGGRLVSYGGTSGYNLNINLFEVFMKQLTILGTTMGSQDEFREMLEFVEKHEIRPVIDCLYSITDSANALRRLDGAKQFGKIGIKVVDS</sequence>
<organism evidence="2 3">
    <name type="scientific">Mesobacillus maritimus</name>
    <dbReference type="NCBI Taxonomy" id="1643336"/>
    <lineage>
        <taxon>Bacteria</taxon>
        <taxon>Bacillati</taxon>
        <taxon>Bacillota</taxon>
        <taxon>Bacilli</taxon>
        <taxon>Bacillales</taxon>
        <taxon>Bacillaceae</taxon>
        <taxon>Mesobacillus</taxon>
    </lineage>
</organism>
<dbReference type="InterPro" id="IPR036291">
    <property type="entry name" value="NAD(P)-bd_dom_sf"/>
</dbReference>
<dbReference type="SUPFAM" id="SSF51735">
    <property type="entry name" value="NAD(P)-binding Rossmann-fold domains"/>
    <property type="match status" value="1"/>
</dbReference>
<dbReference type="Gene3D" id="3.90.180.10">
    <property type="entry name" value="Medium-chain alcohol dehydrogenases, catalytic domain"/>
    <property type="match status" value="1"/>
</dbReference>
<comment type="caution">
    <text evidence="2">The sequence shown here is derived from an EMBL/GenBank/DDBJ whole genome shotgun (WGS) entry which is preliminary data.</text>
</comment>
<dbReference type="InterPro" id="IPR011032">
    <property type="entry name" value="GroES-like_sf"/>
</dbReference>
<reference evidence="2 3" key="1">
    <citation type="submission" date="2020-07" db="EMBL/GenBank/DDBJ databases">
        <title>Fungal Genomes of the International Space Station.</title>
        <authorList>
            <person name="Seuylemezian A."/>
            <person name="Singh N.K."/>
            <person name="Wood J."/>
            <person name="Venkateswaran K."/>
        </authorList>
    </citation>
    <scope>NUCLEOTIDE SEQUENCE [LARGE SCALE GENOMIC DNA]</scope>
    <source>
        <strain evidence="2 3">PL-B2</strain>
    </source>
</reference>
<dbReference type="SMART" id="SM00829">
    <property type="entry name" value="PKS_ER"/>
    <property type="match status" value="1"/>
</dbReference>
<protein>
    <submittedName>
        <fullName evidence="2">Zinc-binding dehydrogenase</fullName>
    </submittedName>
</protein>
<keyword evidence="3" id="KW-1185">Reference proteome</keyword>